<reference evidence="3 4" key="1">
    <citation type="journal article" date="2014" name="PLoS Genet.">
        <title>Phylogenetically driven sequencing of extremely halophilic archaea reveals strategies for static and dynamic osmo-response.</title>
        <authorList>
            <person name="Becker E.A."/>
            <person name="Seitzer P.M."/>
            <person name="Tritt A."/>
            <person name="Larsen D."/>
            <person name="Krusor M."/>
            <person name="Yao A.I."/>
            <person name="Wu D."/>
            <person name="Madern D."/>
            <person name="Eisen J.A."/>
            <person name="Darling A.E."/>
            <person name="Facciotti M.T."/>
        </authorList>
    </citation>
    <scope>NUCLEOTIDE SEQUENCE [LARGE SCALE GENOMIC DNA]</scope>
    <source>
        <strain evidence="3 4">DSM 12278</strain>
    </source>
</reference>
<name>M0B5L9_NATA1</name>
<protein>
    <submittedName>
        <fullName evidence="3">Antibiotic biosynthesis monooxygenase</fullName>
    </submittedName>
</protein>
<dbReference type="STRING" id="29540.C481_03307"/>
<keyword evidence="3" id="KW-0503">Monooxygenase</keyword>
<dbReference type="PROSITE" id="PS51725">
    <property type="entry name" value="ABM"/>
    <property type="match status" value="1"/>
</dbReference>
<sequence>MIIISGKVYVDTKVRDEWVAQHQEMVARARKQPGCLDLVIAADPLEENRYNIYEAWESEEHLDEWRKVANPPESQFDPERVEVQKYQVSESGPPL</sequence>
<organism evidence="3 4">
    <name type="scientific">Natrialba asiatica (strain ATCC 700177 / DSM 12278 / JCM 9576 / FERM P-10747 / NBRC 102637 / 172P1)</name>
    <dbReference type="NCBI Taxonomy" id="29540"/>
    <lineage>
        <taxon>Archaea</taxon>
        <taxon>Methanobacteriati</taxon>
        <taxon>Methanobacteriota</taxon>
        <taxon>Stenosarchaea group</taxon>
        <taxon>Halobacteria</taxon>
        <taxon>Halobacteriales</taxon>
        <taxon>Natrialbaceae</taxon>
        <taxon>Natrialba</taxon>
    </lineage>
</organism>
<keyword evidence="3" id="KW-0560">Oxidoreductase</keyword>
<dbReference type="AlphaFoldDB" id="M0B5L9"/>
<dbReference type="Proteomes" id="UP000011554">
    <property type="component" value="Unassembled WGS sequence"/>
</dbReference>
<feature type="domain" description="ABM" evidence="2">
    <location>
        <begin position="2"/>
        <end position="95"/>
    </location>
</feature>
<dbReference type="RefSeq" id="WP_006107501.1">
    <property type="nucleotide sequence ID" value="NZ_AOIO01000010.1"/>
</dbReference>
<dbReference type="Pfam" id="PF03992">
    <property type="entry name" value="ABM"/>
    <property type="match status" value="1"/>
</dbReference>
<dbReference type="InterPro" id="IPR007138">
    <property type="entry name" value="ABM_dom"/>
</dbReference>
<comment type="caution">
    <text evidence="3">The sequence shown here is derived from an EMBL/GenBank/DDBJ whole genome shotgun (WGS) entry which is preliminary data.</text>
</comment>
<proteinExistence type="predicted"/>
<dbReference type="Gene3D" id="3.30.70.100">
    <property type="match status" value="1"/>
</dbReference>
<feature type="compositionally biased region" description="Polar residues" evidence="1">
    <location>
        <begin position="86"/>
        <end position="95"/>
    </location>
</feature>
<evidence type="ECO:0000259" key="2">
    <source>
        <dbReference type="PROSITE" id="PS51725"/>
    </source>
</evidence>
<accession>M0B5L9</accession>
<evidence type="ECO:0000256" key="1">
    <source>
        <dbReference type="SAM" id="MobiDB-lite"/>
    </source>
</evidence>
<feature type="region of interest" description="Disordered" evidence="1">
    <location>
        <begin position="70"/>
        <end position="95"/>
    </location>
</feature>
<gene>
    <name evidence="3" type="ORF">C481_03307</name>
</gene>
<dbReference type="SUPFAM" id="SSF54909">
    <property type="entry name" value="Dimeric alpha+beta barrel"/>
    <property type="match status" value="1"/>
</dbReference>
<evidence type="ECO:0000313" key="4">
    <source>
        <dbReference type="Proteomes" id="UP000011554"/>
    </source>
</evidence>
<evidence type="ECO:0000313" key="3">
    <source>
        <dbReference type="EMBL" id="ELZ04944.1"/>
    </source>
</evidence>
<keyword evidence="4" id="KW-1185">Reference proteome</keyword>
<dbReference type="GO" id="GO:0004497">
    <property type="term" value="F:monooxygenase activity"/>
    <property type="evidence" value="ECO:0007669"/>
    <property type="project" value="UniProtKB-KW"/>
</dbReference>
<dbReference type="EMBL" id="AOIO01000010">
    <property type="protein sequence ID" value="ELZ04944.1"/>
    <property type="molecule type" value="Genomic_DNA"/>
</dbReference>
<dbReference type="InterPro" id="IPR011008">
    <property type="entry name" value="Dimeric_a/b-barrel"/>
</dbReference>